<dbReference type="AlphaFoldDB" id="A0A366D9I8"/>
<evidence type="ECO:0000313" key="1">
    <source>
        <dbReference type="EMBL" id="RBO85928.1"/>
    </source>
</evidence>
<evidence type="ECO:0008006" key="3">
    <source>
        <dbReference type="Google" id="ProtNLM"/>
    </source>
</evidence>
<accession>A0A366D9I8</accession>
<dbReference type="RefSeq" id="WP_113872830.1">
    <property type="nucleotide sequence ID" value="NZ_QNRF01000001.1"/>
</dbReference>
<sequence length="147" mass="17053">MSSNDLVKERLKWMRKTEGLTQDEFANLVDIPVGTCRNVEQNGTVSFAQLHKIFQQPRFARYLMWFFQGNSYPSIGQISPDILQDIKQQLKKNNPDFNKYQEVTDEEVKQQLDHYQSHQPADFGIAQKVLEDITNAAKESLNRHGIP</sequence>
<dbReference type="OrthoDB" id="9799384at2"/>
<name>A0A366D9I8_9GAMM</name>
<reference evidence="1 2" key="1">
    <citation type="submission" date="2018-06" db="EMBL/GenBank/DDBJ databases">
        <title>Genomic Encyclopedia of Type Strains, Phase III (KMG-III): the genomes of soil and plant-associated and newly described type strains.</title>
        <authorList>
            <person name="Whitman W."/>
        </authorList>
    </citation>
    <scope>NUCLEOTIDE SEQUENCE [LARGE SCALE GENOMIC DNA]</scope>
    <source>
        <strain evidence="1 2">CECT 7732</strain>
    </source>
</reference>
<dbReference type="EMBL" id="QNRF01000001">
    <property type="protein sequence ID" value="RBO85928.1"/>
    <property type="molecule type" value="Genomic_DNA"/>
</dbReference>
<evidence type="ECO:0000313" key="2">
    <source>
        <dbReference type="Proteomes" id="UP000252086"/>
    </source>
</evidence>
<protein>
    <recommendedName>
        <fullName evidence="3">Helix-turn-helix protein</fullName>
    </recommendedName>
</protein>
<gene>
    <name evidence="1" type="ORF">DFP76_101203</name>
</gene>
<keyword evidence="2" id="KW-1185">Reference proteome</keyword>
<dbReference type="InterPro" id="IPR001387">
    <property type="entry name" value="Cro/C1-type_HTH"/>
</dbReference>
<organism evidence="1 2">
    <name type="scientific">Marinomonas aquiplantarum</name>
    <dbReference type="NCBI Taxonomy" id="491951"/>
    <lineage>
        <taxon>Bacteria</taxon>
        <taxon>Pseudomonadati</taxon>
        <taxon>Pseudomonadota</taxon>
        <taxon>Gammaproteobacteria</taxon>
        <taxon>Oceanospirillales</taxon>
        <taxon>Oceanospirillaceae</taxon>
        <taxon>Marinomonas</taxon>
    </lineage>
</organism>
<comment type="caution">
    <text evidence="1">The sequence shown here is derived from an EMBL/GenBank/DDBJ whole genome shotgun (WGS) entry which is preliminary data.</text>
</comment>
<dbReference type="InterPro" id="IPR010982">
    <property type="entry name" value="Lambda_DNA-bd_dom_sf"/>
</dbReference>
<dbReference type="SUPFAM" id="SSF47413">
    <property type="entry name" value="lambda repressor-like DNA-binding domains"/>
    <property type="match status" value="1"/>
</dbReference>
<dbReference type="CDD" id="cd00093">
    <property type="entry name" value="HTH_XRE"/>
    <property type="match status" value="1"/>
</dbReference>
<dbReference type="GO" id="GO:0003677">
    <property type="term" value="F:DNA binding"/>
    <property type="evidence" value="ECO:0007669"/>
    <property type="project" value="InterPro"/>
</dbReference>
<proteinExistence type="predicted"/>
<dbReference type="Proteomes" id="UP000252086">
    <property type="component" value="Unassembled WGS sequence"/>
</dbReference>
<dbReference type="Gene3D" id="1.10.260.40">
    <property type="entry name" value="lambda repressor-like DNA-binding domains"/>
    <property type="match status" value="1"/>
</dbReference>